<keyword evidence="7" id="KW-1185">Reference proteome</keyword>
<evidence type="ECO:0000313" key="7">
    <source>
        <dbReference type="Proteomes" id="UP001335325"/>
    </source>
</evidence>
<sequence>MLVVEGDRGIVESLVRGPRQAGYAVEGVRTGRAALAAAFPDVVLLDLGLPDLDGVEVCRRLRARSDAAIIAVTARGEEADRVVALDEGADALASTGSGCVRPALRTDRDRS</sequence>
<evidence type="ECO:0000256" key="2">
    <source>
        <dbReference type="ARBA" id="ARBA00023012"/>
    </source>
</evidence>
<feature type="modified residue" description="4-aspartylphosphate" evidence="4">
    <location>
        <position position="46"/>
    </location>
</feature>
<dbReference type="SMART" id="SM00448">
    <property type="entry name" value="REC"/>
    <property type="match status" value="1"/>
</dbReference>
<evidence type="ECO:0000256" key="3">
    <source>
        <dbReference type="ARBA" id="ARBA00023125"/>
    </source>
</evidence>
<dbReference type="Pfam" id="PF00072">
    <property type="entry name" value="Response_reg"/>
    <property type="match status" value="1"/>
</dbReference>
<evidence type="ECO:0000256" key="1">
    <source>
        <dbReference type="ARBA" id="ARBA00022553"/>
    </source>
</evidence>
<evidence type="ECO:0000313" key="6">
    <source>
        <dbReference type="EMBL" id="WSD08163.1"/>
    </source>
</evidence>
<organism evidence="6 7">
    <name type="scientific">Streptomyces hirsutus</name>
    <dbReference type="NCBI Taxonomy" id="35620"/>
    <lineage>
        <taxon>Bacteria</taxon>
        <taxon>Bacillati</taxon>
        <taxon>Actinomycetota</taxon>
        <taxon>Actinomycetes</taxon>
        <taxon>Kitasatosporales</taxon>
        <taxon>Streptomycetaceae</taxon>
        <taxon>Streptomyces</taxon>
    </lineage>
</organism>
<gene>
    <name evidence="6" type="ORF">OIE73_22120</name>
</gene>
<feature type="domain" description="Response regulatory" evidence="5">
    <location>
        <begin position="1"/>
        <end position="110"/>
    </location>
</feature>
<dbReference type="PANTHER" id="PTHR48111:SF40">
    <property type="entry name" value="PHOSPHATE REGULON TRANSCRIPTIONAL REGULATORY PROTEIN PHOB"/>
    <property type="match status" value="1"/>
</dbReference>
<proteinExistence type="predicted"/>
<dbReference type="PROSITE" id="PS50110">
    <property type="entry name" value="RESPONSE_REGULATORY"/>
    <property type="match status" value="1"/>
</dbReference>
<dbReference type="GeneID" id="91545324"/>
<name>A0ABZ1GRX6_9ACTN</name>
<dbReference type="SUPFAM" id="SSF52172">
    <property type="entry name" value="CheY-like"/>
    <property type="match status" value="1"/>
</dbReference>
<protein>
    <submittedName>
        <fullName evidence="6">Response regulator</fullName>
    </submittedName>
</protein>
<dbReference type="PANTHER" id="PTHR48111">
    <property type="entry name" value="REGULATOR OF RPOS"/>
    <property type="match status" value="1"/>
</dbReference>
<dbReference type="RefSeq" id="WP_326754121.1">
    <property type="nucleotide sequence ID" value="NZ_CP109134.1"/>
</dbReference>
<keyword evidence="1 4" id="KW-0597">Phosphoprotein</keyword>
<dbReference type="Gene3D" id="3.40.50.2300">
    <property type="match status" value="1"/>
</dbReference>
<dbReference type="EMBL" id="CP109134">
    <property type="protein sequence ID" value="WSD08163.1"/>
    <property type="molecule type" value="Genomic_DNA"/>
</dbReference>
<dbReference type="InterPro" id="IPR001789">
    <property type="entry name" value="Sig_transdc_resp-reg_receiver"/>
</dbReference>
<dbReference type="InterPro" id="IPR011006">
    <property type="entry name" value="CheY-like_superfamily"/>
</dbReference>
<evidence type="ECO:0000259" key="5">
    <source>
        <dbReference type="PROSITE" id="PS50110"/>
    </source>
</evidence>
<keyword evidence="2" id="KW-0902">Two-component regulatory system</keyword>
<dbReference type="Proteomes" id="UP001335325">
    <property type="component" value="Chromosome"/>
</dbReference>
<keyword evidence="3" id="KW-0238">DNA-binding</keyword>
<dbReference type="InterPro" id="IPR039420">
    <property type="entry name" value="WalR-like"/>
</dbReference>
<accession>A0ABZ1GRX6</accession>
<evidence type="ECO:0000256" key="4">
    <source>
        <dbReference type="PROSITE-ProRule" id="PRU00169"/>
    </source>
</evidence>
<reference evidence="6 7" key="1">
    <citation type="submission" date="2022-10" db="EMBL/GenBank/DDBJ databases">
        <title>The complete genomes of actinobacterial strains from the NBC collection.</title>
        <authorList>
            <person name="Joergensen T.S."/>
            <person name="Alvarez Arevalo M."/>
            <person name="Sterndorff E.B."/>
            <person name="Faurdal D."/>
            <person name="Vuksanovic O."/>
            <person name="Mourched A.-S."/>
            <person name="Charusanti P."/>
            <person name="Shaw S."/>
            <person name="Blin K."/>
            <person name="Weber T."/>
        </authorList>
    </citation>
    <scope>NUCLEOTIDE SEQUENCE [LARGE SCALE GENOMIC DNA]</scope>
    <source>
        <strain evidence="6 7">NBC 01753</strain>
    </source>
</reference>